<dbReference type="PANTHER" id="PTHR43806">
    <property type="entry name" value="PEPTIDASE S8"/>
    <property type="match status" value="1"/>
</dbReference>
<gene>
    <name evidence="10" type="ORF">ACFQS8_11560</name>
</gene>
<keyword evidence="8" id="KW-0732">Signal</keyword>
<keyword evidence="3 5" id="KW-0378">Hydrolase</keyword>
<dbReference type="InterPro" id="IPR015500">
    <property type="entry name" value="Peptidase_S8_subtilisin-rel"/>
</dbReference>
<feature type="signal peptide" evidence="8">
    <location>
        <begin position="1"/>
        <end position="24"/>
    </location>
</feature>
<keyword evidence="4 5" id="KW-0720">Serine protease</keyword>
<dbReference type="PROSITE" id="PS51892">
    <property type="entry name" value="SUBTILASE"/>
    <property type="match status" value="1"/>
</dbReference>
<dbReference type="InterPro" id="IPR036852">
    <property type="entry name" value="Peptidase_S8/S53_dom_sf"/>
</dbReference>
<dbReference type="RefSeq" id="WP_382167545.1">
    <property type="nucleotide sequence ID" value="NZ_JBHTBR010000005.1"/>
</dbReference>
<dbReference type="PANTHER" id="PTHR43806:SF11">
    <property type="entry name" value="CEREVISIN-RELATED"/>
    <property type="match status" value="1"/>
</dbReference>
<comment type="similarity">
    <text evidence="1 5 6">Belongs to the peptidase S8 family.</text>
</comment>
<dbReference type="PROSITE" id="PS00138">
    <property type="entry name" value="SUBTILASE_SER"/>
    <property type="match status" value="1"/>
</dbReference>
<dbReference type="PRINTS" id="PR00723">
    <property type="entry name" value="SUBTILISIN"/>
</dbReference>
<keyword evidence="2 5" id="KW-0645">Protease</keyword>
<dbReference type="Gene3D" id="3.40.50.200">
    <property type="entry name" value="Peptidase S8/S53 domain"/>
    <property type="match status" value="1"/>
</dbReference>
<evidence type="ECO:0000313" key="11">
    <source>
        <dbReference type="Proteomes" id="UP001596492"/>
    </source>
</evidence>
<dbReference type="PROSITE" id="PS51257">
    <property type="entry name" value="PROKAR_LIPOPROTEIN"/>
    <property type="match status" value="1"/>
</dbReference>
<protein>
    <submittedName>
        <fullName evidence="10">S8 family serine peptidase</fullName>
    </submittedName>
</protein>
<dbReference type="Proteomes" id="UP001596492">
    <property type="component" value="Unassembled WGS sequence"/>
</dbReference>
<name>A0ABW2IMZ1_9PROT</name>
<dbReference type="Pfam" id="PF00082">
    <property type="entry name" value="Peptidase_S8"/>
    <property type="match status" value="1"/>
</dbReference>
<evidence type="ECO:0000256" key="5">
    <source>
        <dbReference type="PROSITE-ProRule" id="PRU01240"/>
    </source>
</evidence>
<feature type="chain" id="PRO_5047461902" evidence="8">
    <location>
        <begin position="25"/>
        <end position="761"/>
    </location>
</feature>
<accession>A0ABW2IMZ1</accession>
<evidence type="ECO:0000256" key="8">
    <source>
        <dbReference type="SAM" id="SignalP"/>
    </source>
</evidence>
<reference evidence="11" key="1">
    <citation type="journal article" date="2019" name="Int. J. Syst. Evol. Microbiol.">
        <title>The Global Catalogue of Microorganisms (GCM) 10K type strain sequencing project: providing services to taxonomists for standard genome sequencing and annotation.</title>
        <authorList>
            <consortium name="The Broad Institute Genomics Platform"/>
            <consortium name="The Broad Institute Genome Sequencing Center for Infectious Disease"/>
            <person name="Wu L."/>
            <person name="Ma J."/>
        </authorList>
    </citation>
    <scope>NUCLEOTIDE SEQUENCE [LARGE SCALE GENOMIC DNA]</scope>
    <source>
        <strain evidence="11">CCUG 51308</strain>
    </source>
</reference>
<dbReference type="InterPro" id="IPR023828">
    <property type="entry name" value="Peptidase_S8_Ser-AS"/>
</dbReference>
<keyword evidence="11" id="KW-1185">Reference proteome</keyword>
<feature type="active site" description="Charge relay system" evidence="5">
    <location>
        <position position="683"/>
    </location>
</feature>
<dbReference type="InterPro" id="IPR050131">
    <property type="entry name" value="Peptidase_S8_subtilisin-like"/>
</dbReference>
<evidence type="ECO:0000256" key="7">
    <source>
        <dbReference type="SAM" id="MobiDB-lite"/>
    </source>
</evidence>
<organism evidence="10 11">
    <name type="scientific">Hirschia litorea</name>
    <dbReference type="NCBI Taxonomy" id="1199156"/>
    <lineage>
        <taxon>Bacteria</taxon>
        <taxon>Pseudomonadati</taxon>
        <taxon>Pseudomonadota</taxon>
        <taxon>Alphaproteobacteria</taxon>
        <taxon>Hyphomonadales</taxon>
        <taxon>Hyphomonadaceae</taxon>
        <taxon>Hirschia</taxon>
    </lineage>
</organism>
<dbReference type="SUPFAM" id="SSF52743">
    <property type="entry name" value="Subtilisin-like"/>
    <property type="match status" value="1"/>
</dbReference>
<feature type="domain" description="Peptidase S8/S53" evidence="9">
    <location>
        <begin position="419"/>
        <end position="716"/>
    </location>
</feature>
<dbReference type="InterPro" id="IPR023827">
    <property type="entry name" value="Peptidase_S8_Asp-AS"/>
</dbReference>
<evidence type="ECO:0000313" key="10">
    <source>
        <dbReference type="EMBL" id="MFC7292257.1"/>
    </source>
</evidence>
<evidence type="ECO:0000259" key="9">
    <source>
        <dbReference type="Pfam" id="PF00082"/>
    </source>
</evidence>
<dbReference type="EMBL" id="JBHTBR010000005">
    <property type="protein sequence ID" value="MFC7292257.1"/>
    <property type="molecule type" value="Genomic_DNA"/>
</dbReference>
<dbReference type="InterPro" id="IPR000209">
    <property type="entry name" value="Peptidase_S8/S53_dom"/>
</dbReference>
<proteinExistence type="inferred from homology"/>
<evidence type="ECO:0000256" key="2">
    <source>
        <dbReference type="ARBA" id="ARBA00022670"/>
    </source>
</evidence>
<dbReference type="PROSITE" id="PS00136">
    <property type="entry name" value="SUBTILASE_ASP"/>
    <property type="match status" value="1"/>
</dbReference>
<sequence length="761" mass="81657">MSKLKRLNIIAGSCALLAVSMLSGCDQVEQKQENFKKLTNRVEAQLSRDVLGEPTTIDYLEQASVEARAMAGVIIGGQVIPDRTLEEALKTESYFVVGSVIAKPKIEMTSVVEEEMPESAALPDPVSADESVAARSMAPPPPAAMMKAPEPVISALEFEAIEEAVPDVVKSLNSKDLRKTSEGIQLSPEARQKMKRAMRSGEKIQRSEMRETVMQKLEEPEMLPVPVRQIQVQKKEMRVRRELNQAAAHDARTRAMKRLEKMGLSGAAYARDGGNMVINIGVDPTHFDEAMKAKLNSQYKRFAPMKVASPVQMDDCSSPLVRNAMKTDAELATRCVVEDLRASGDYEYVEPDYIFTNQFEIRPKDLPVRPIATSTKLTPNDPLWGFQWHFKNQGEGANQSLGGAGFEDFWSRASQTGSAGVTVAIVDTGLQMSHPDIQASRNLAPGFDMVSDPFMGNDGDGRDSNPNDPGDACDPNDPLSQDTFHGTHVAGTVGVAGTNNASGVAGGAWNVTIVPVRALGRCGGQLSDINDAIRWAAGVVPARDDLGDEIWNANPADIINLSIGLFERCPASMQEAINDATEAGAVVVAAAGNARIDTKYYAPGGCQNVVSVAASDARGQLTPYSNYGAAVDILAPGGDLTRDDDGDGRPDGVLSTKYAKNCYDPVTNEPVESCYYAYESGTSMAAPHVSAALALLKSQYPLATGDELTSRLKAATNSRTQLQCSGKCTHYPGSEPIPGSEGMCFRPCGGAMLNLQNAQLD</sequence>
<comment type="caution">
    <text evidence="10">The sequence shown here is derived from an EMBL/GenBank/DDBJ whole genome shotgun (WGS) entry which is preliminary data.</text>
</comment>
<dbReference type="InterPro" id="IPR034176">
    <property type="entry name" value="Peptidases_S8_13"/>
</dbReference>
<evidence type="ECO:0000256" key="4">
    <source>
        <dbReference type="ARBA" id="ARBA00022825"/>
    </source>
</evidence>
<dbReference type="CDD" id="cd07496">
    <property type="entry name" value="Peptidases_S8_13"/>
    <property type="match status" value="1"/>
</dbReference>
<feature type="region of interest" description="Disordered" evidence="7">
    <location>
        <begin position="451"/>
        <end position="480"/>
    </location>
</feature>
<evidence type="ECO:0000256" key="6">
    <source>
        <dbReference type="RuleBase" id="RU003355"/>
    </source>
</evidence>
<evidence type="ECO:0000256" key="3">
    <source>
        <dbReference type="ARBA" id="ARBA00022801"/>
    </source>
</evidence>
<evidence type="ECO:0000256" key="1">
    <source>
        <dbReference type="ARBA" id="ARBA00011073"/>
    </source>
</evidence>
<feature type="active site" description="Charge relay system" evidence="5">
    <location>
        <position position="427"/>
    </location>
</feature>
<feature type="active site" description="Charge relay system" evidence="5">
    <location>
        <position position="485"/>
    </location>
</feature>